<organism evidence="1 2">
    <name type="scientific">Ruminococcus albus 8</name>
    <dbReference type="NCBI Taxonomy" id="246199"/>
    <lineage>
        <taxon>Bacteria</taxon>
        <taxon>Bacillati</taxon>
        <taxon>Bacillota</taxon>
        <taxon>Clostridia</taxon>
        <taxon>Eubacteriales</taxon>
        <taxon>Oscillospiraceae</taxon>
        <taxon>Ruminococcus</taxon>
    </lineage>
</organism>
<dbReference type="EMBL" id="ADKM02000062">
    <property type="protein sequence ID" value="EGC03573.1"/>
    <property type="molecule type" value="Genomic_DNA"/>
</dbReference>
<keyword evidence="2" id="KW-1185">Reference proteome</keyword>
<dbReference type="Proteomes" id="UP000004259">
    <property type="component" value="Unassembled WGS sequence"/>
</dbReference>
<evidence type="ECO:0000313" key="1">
    <source>
        <dbReference type="EMBL" id="EGC03573.1"/>
    </source>
</evidence>
<protein>
    <submittedName>
        <fullName evidence="1">Uncharacterized protein</fullName>
    </submittedName>
</protein>
<dbReference type="AlphaFoldDB" id="E9SB00"/>
<comment type="caution">
    <text evidence="1">The sequence shown here is derived from an EMBL/GenBank/DDBJ whole genome shotgun (WGS) entry which is preliminary data.</text>
</comment>
<reference evidence="1 2" key="1">
    <citation type="submission" date="2011-02" db="EMBL/GenBank/DDBJ databases">
        <authorList>
            <person name="Nelson K.E."/>
            <person name="Sutton G."/>
            <person name="Torralba M."/>
            <person name="Durkin S."/>
            <person name="Harkins D."/>
            <person name="Montgomery R."/>
            <person name="Ziemer C."/>
            <person name="Klaassens E."/>
            <person name="Ocuiv P."/>
            <person name="Morrison M."/>
        </authorList>
    </citation>
    <scope>NUCLEOTIDE SEQUENCE [LARGE SCALE GENOMIC DNA]</scope>
    <source>
        <strain evidence="1 2">8</strain>
    </source>
</reference>
<evidence type="ECO:0000313" key="2">
    <source>
        <dbReference type="Proteomes" id="UP000004259"/>
    </source>
</evidence>
<accession>E9SB00</accession>
<proteinExistence type="predicted"/>
<gene>
    <name evidence="1" type="ORF">CUS_8113</name>
</gene>
<sequence length="48" mass="5835">MTAFFLYYSGHRSLWAGGWGAVRVREWARIRRFIRPLFCKCRYALDIH</sequence>
<dbReference type="STRING" id="246199.CUS_8113"/>
<name>E9SB00_RUMAL</name>